<organism evidence="1 2">
    <name type="scientific">Borborobacter arsenicus</name>
    <dbReference type="NCBI Taxonomy" id="1851146"/>
    <lineage>
        <taxon>Bacteria</taxon>
        <taxon>Pseudomonadati</taxon>
        <taxon>Pseudomonadota</taxon>
        <taxon>Alphaproteobacteria</taxon>
        <taxon>Hyphomicrobiales</taxon>
        <taxon>Phyllobacteriaceae</taxon>
        <taxon>Borborobacter</taxon>
    </lineage>
</organism>
<dbReference type="AlphaFoldDB" id="A0A432V1F4"/>
<evidence type="ECO:0000313" key="1">
    <source>
        <dbReference type="EMBL" id="RUM95935.1"/>
    </source>
</evidence>
<keyword evidence="2" id="KW-1185">Reference proteome</keyword>
<dbReference type="OrthoDB" id="2053844at2"/>
<reference evidence="1 2" key="1">
    <citation type="submission" date="2018-11" db="EMBL/GenBank/DDBJ databases">
        <title>Pseudaminobacter arsenicus sp. nov., an arsenic-resistant bacterium isolated from arsenic-rich aquifers.</title>
        <authorList>
            <person name="Mu Y."/>
        </authorList>
    </citation>
    <scope>NUCLEOTIDE SEQUENCE [LARGE SCALE GENOMIC DNA]</scope>
    <source>
        <strain evidence="1 2">CB3</strain>
    </source>
</reference>
<dbReference type="EMBL" id="RKST01000027">
    <property type="protein sequence ID" value="RUM95935.1"/>
    <property type="molecule type" value="Genomic_DNA"/>
</dbReference>
<comment type="caution">
    <text evidence="1">The sequence shown here is derived from an EMBL/GenBank/DDBJ whole genome shotgun (WGS) entry which is preliminary data.</text>
</comment>
<sequence>MKRPARWPAELAMIDENLCRSELSPADRARQTARRKAIYEELNPETRPGAIRAHAANAAMGNDVDANLAATPFTADTARVTGLSKRTVQRDAERGEKVIEGAVAGRNWPALAGAWGRAGQCSVPLRGHPLRE</sequence>
<accession>A0A432V1F4</accession>
<protein>
    <submittedName>
        <fullName evidence="1">Uncharacterized protein</fullName>
    </submittedName>
</protein>
<proteinExistence type="predicted"/>
<dbReference type="RefSeq" id="WP_128628287.1">
    <property type="nucleotide sequence ID" value="NZ_RKST01000027.1"/>
</dbReference>
<name>A0A432V1F4_9HYPH</name>
<dbReference type="Proteomes" id="UP000281647">
    <property type="component" value="Unassembled WGS sequence"/>
</dbReference>
<evidence type="ECO:0000313" key="2">
    <source>
        <dbReference type="Proteomes" id="UP000281647"/>
    </source>
</evidence>
<gene>
    <name evidence="1" type="ORF">EET67_20665</name>
</gene>